<feature type="region of interest" description="Disordered" evidence="1">
    <location>
        <begin position="24"/>
        <end position="50"/>
    </location>
</feature>
<organism evidence="3 4">
    <name type="scientific">Terfezia boudieri ATCC MYA-4762</name>
    <dbReference type="NCBI Taxonomy" id="1051890"/>
    <lineage>
        <taxon>Eukaryota</taxon>
        <taxon>Fungi</taxon>
        <taxon>Dikarya</taxon>
        <taxon>Ascomycota</taxon>
        <taxon>Pezizomycotina</taxon>
        <taxon>Pezizomycetes</taxon>
        <taxon>Pezizales</taxon>
        <taxon>Pezizaceae</taxon>
        <taxon>Terfezia</taxon>
    </lineage>
</organism>
<name>A0A3N4LVR3_9PEZI</name>
<dbReference type="Pfam" id="PF00651">
    <property type="entry name" value="BTB"/>
    <property type="match status" value="1"/>
</dbReference>
<dbReference type="STRING" id="1051890.A0A3N4LVR3"/>
<dbReference type="InterPro" id="IPR000210">
    <property type="entry name" value="BTB/POZ_dom"/>
</dbReference>
<evidence type="ECO:0000259" key="2">
    <source>
        <dbReference type="PROSITE" id="PS50097"/>
    </source>
</evidence>
<keyword evidence="4" id="KW-1185">Reference proteome</keyword>
<protein>
    <recommendedName>
        <fullName evidence="2">BTB domain-containing protein</fullName>
    </recommendedName>
</protein>
<dbReference type="InParanoid" id="A0A3N4LVR3"/>
<evidence type="ECO:0000313" key="4">
    <source>
        <dbReference type="Proteomes" id="UP000267821"/>
    </source>
</evidence>
<dbReference type="AlphaFoldDB" id="A0A3N4LVR3"/>
<dbReference type="PANTHER" id="PTHR47843:SF2">
    <property type="entry name" value="BTB DOMAIN-CONTAINING PROTEIN"/>
    <property type="match status" value="1"/>
</dbReference>
<dbReference type="EMBL" id="ML121537">
    <property type="protein sequence ID" value="RPB25669.1"/>
    <property type="molecule type" value="Genomic_DNA"/>
</dbReference>
<dbReference type="Gene3D" id="3.30.710.10">
    <property type="entry name" value="Potassium Channel Kv1.1, Chain A"/>
    <property type="match status" value="1"/>
</dbReference>
<proteinExistence type="predicted"/>
<dbReference type="PANTHER" id="PTHR47843">
    <property type="entry name" value="BTB DOMAIN-CONTAINING PROTEIN-RELATED"/>
    <property type="match status" value="1"/>
</dbReference>
<dbReference type="PROSITE" id="PS50097">
    <property type="entry name" value="BTB"/>
    <property type="match status" value="1"/>
</dbReference>
<dbReference type="Proteomes" id="UP000267821">
    <property type="component" value="Unassembled WGS sequence"/>
</dbReference>
<feature type="domain" description="BTB" evidence="2">
    <location>
        <begin position="57"/>
        <end position="114"/>
    </location>
</feature>
<gene>
    <name evidence="3" type="ORF">L211DRAFT_95565</name>
</gene>
<reference evidence="3 4" key="1">
    <citation type="journal article" date="2018" name="Nat. Ecol. Evol.">
        <title>Pezizomycetes genomes reveal the molecular basis of ectomycorrhizal truffle lifestyle.</title>
        <authorList>
            <person name="Murat C."/>
            <person name="Payen T."/>
            <person name="Noel B."/>
            <person name="Kuo A."/>
            <person name="Morin E."/>
            <person name="Chen J."/>
            <person name="Kohler A."/>
            <person name="Krizsan K."/>
            <person name="Balestrini R."/>
            <person name="Da Silva C."/>
            <person name="Montanini B."/>
            <person name="Hainaut M."/>
            <person name="Levati E."/>
            <person name="Barry K.W."/>
            <person name="Belfiori B."/>
            <person name="Cichocki N."/>
            <person name="Clum A."/>
            <person name="Dockter R.B."/>
            <person name="Fauchery L."/>
            <person name="Guy J."/>
            <person name="Iotti M."/>
            <person name="Le Tacon F."/>
            <person name="Lindquist E.A."/>
            <person name="Lipzen A."/>
            <person name="Malagnac F."/>
            <person name="Mello A."/>
            <person name="Molinier V."/>
            <person name="Miyauchi S."/>
            <person name="Poulain J."/>
            <person name="Riccioni C."/>
            <person name="Rubini A."/>
            <person name="Sitrit Y."/>
            <person name="Splivallo R."/>
            <person name="Traeger S."/>
            <person name="Wang M."/>
            <person name="Zifcakova L."/>
            <person name="Wipf D."/>
            <person name="Zambonelli A."/>
            <person name="Paolocci F."/>
            <person name="Nowrousian M."/>
            <person name="Ottonello S."/>
            <person name="Baldrian P."/>
            <person name="Spatafora J.W."/>
            <person name="Henrissat B."/>
            <person name="Nagy L.G."/>
            <person name="Aury J.M."/>
            <person name="Wincker P."/>
            <person name="Grigoriev I.V."/>
            <person name="Bonfante P."/>
            <person name="Martin F.M."/>
        </authorList>
    </citation>
    <scope>NUCLEOTIDE SEQUENCE [LARGE SCALE GENOMIC DNA]</scope>
    <source>
        <strain evidence="3 4">ATCC MYA-4762</strain>
    </source>
</reference>
<dbReference type="InterPro" id="IPR011333">
    <property type="entry name" value="SKP1/BTB/POZ_sf"/>
</dbReference>
<evidence type="ECO:0000256" key="1">
    <source>
        <dbReference type="SAM" id="MobiDB-lite"/>
    </source>
</evidence>
<accession>A0A3N4LVR3</accession>
<sequence>MAEADFDFSMFQGGSFTIVLADPGDSSSDSITESPLETGPAAESSSLAPQKSKHLPEYLIHRSLLASVSPELAKHTNNDMKEGKEGRMILHEVNATTIERFLQWAYKGHYTVAQSGVLALSIHTHIYAFAERFNIPVLKDEAYKKANQRLKALNGYPRPSDEETMEIANVFDYAFTNLPVQTDLLLKDYAQYMAWDLEILRKKDCFLNLLMDNPEVGGAVIQCVRRASRPPWNKVVQHALLRYCMVCLRPEVADIVCPGCLKRASGVKCYISGSREEYTVGLLDSQNNQCCSKGKGTYRMHEHLVCQYSACKGTGGNGGLSYPD</sequence>
<dbReference type="SUPFAM" id="SSF54695">
    <property type="entry name" value="POZ domain"/>
    <property type="match status" value="1"/>
</dbReference>
<feature type="compositionally biased region" description="Polar residues" evidence="1">
    <location>
        <begin position="25"/>
        <end position="35"/>
    </location>
</feature>
<evidence type="ECO:0000313" key="3">
    <source>
        <dbReference type="EMBL" id="RPB25669.1"/>
    </source>
</evidence>
<dbReference type="OrthoDB" id="6359816at2759"/>